<proteinExistence type="inferred from homology"/>
<gene>
    <name evidence="5" type="ORF">B1B09_07950</name>
</gene>
<dbReference type="GO" id="GO:0016042">
    <property type="term" value="P:lipid catabolic process"/>
    <property type="evidence" value="ECO:0007669"/>
    <property type="project" value="UniProtKB-ARBA"/>
</dbReference>
<dbReference type="Proteomes" id="UP000226191">
    <property type="component" value="Unassembled WGS sequence"/>
</dbReference>
<protein>
    <submittedName>
        <fullName evidence="5">Endoglycoceramidase</fullName>
    </submittedName>
</protein>
<accession>A0A2B7IQK6</accession>
<dbReference type="RefSeq" id="WP_002516234.1">
    <property type="nucleotide sequence ID" value="NZ_AP019664.1"/>
</dbReference>
<sequence>MRRKSALGFVALSLFATGMGVATAVPATASPEDTAAPVRVDASRWTTQGRWVTDAQHRVVITQGINEVAKSAPYAPDAVGFGEDDAAFLEAQGFTSVRLGVLWAGVEPRPGVYDDAYLARVERTVRILNAHGIASVLDFHQDMVNEKYQGEGWPAWAALDHGMPNIVKTGFPGNYFLNEAVKYSFDSFYDNAKASDGIGVADHYASAWRHVAEHFRNVPGVQGYDLFNEPFPGHRYTRCLTQLGCRAADARLSAVQQKTVDAIRSVDKATTVWYEPMQFFNIGVGTNVRLTGSNLGLSFHDYCTSQATLHSYVGCTAPDNRVFTNAEKHSRQTGSGLMLTEFGAITTPAVITSQMDLAARNRVGVQWWAYTAGDPTTAGPGTEQALVDDPARPPQGTNVESAKLALIAVPHPDRVAGTPSAYHHDRSRRVFTMTWTAQRPDGSSAEESDETTVVVPAISAPHGYDVQASGAHVTSHPGDRVARLHLNQGSTTAKVTITLR</sequence>
<evidence type="ECO:0000256" key="3">
    <source>
        <dbReference type="ARBA" id="ARBA00023295"/>
    </source>
</evidence>
<dbReference type="Pfam" id="PF18564">
    <property type="entry name" value="Glyco_hydro_5_C"/>
    <property type="match status" value="1"/>
</dbReference>
<evidence type="ECO:0000313" key="5">
    <source>
        <dbReference type="EMBL" id="PGF33832.1"/>
    </source>
</evidence>
<keyword evidence="2 4" id="KW-0378">Hydrolase</keyword>
<dbReference type="AlphaFoldDB" id="A0A2B7IQK6"/>
<dbReference type="InterPro" id="IPR001547">
    <property type="entry name" value="Glyco_hydro_5"/>
</dbReference>
<comment type="similarity">
    <text evidence="1 4">Belongs to the glycosyl hydrolase 5 (cellulase A) family.</text>
</comment>
<dbReference type="OrthoDB" id="4771662at2"/>
<evidence type="ECO:0000256" key="2">
    <source>
        <dbReference type="ARBA" id="ARBA00022801"/>
    </source>
</evidence>
<organism evidence="5 6">
    <name type="scientific">Cutibacterium acnes</name>
    <name type="common">Propionibacterium acnes</name>
    <dbReference type="NCBI Taxonomy" id="1747"/>
    <lineage>
        <taxon>Bacteria</taxon>
        <taxon>Bacillati</taxon>
        <taxon>Actinomycetota</taxon>
        <taxon>Actinomycetes</taxon>
        <taxon>Propionibacteriales</taxon>
        <taxon>Propionibacteriaceae</taxon>
        <taxon>Cutibacterium</taxon>
    </lineage>
</organism>
<dbReference type="PANTHER" id="PTHR31308:SF3">
    <property type="entry name" value="ENDOGLYCOCERAMIDASE"/>
    <property type="match status" value="1"/>
</dbReference>
<dbReference type="InterPro" id="IPR052066">
    <property type="entry name" value="Glycosphingolipid_Hydrolases"/>
</dbReference>
<name>A0A2B7IQK6_CUTAC</name>
<dbReference type="Pfam" id="PF00150">
    <property type="entry name" value="Cellulase"/>
    <property type="match status" value="1"/>
</dbReference>
<dbReference type="PANTHER" id="PTHR31308">
    <property type="match status" value="1"/>
</dbReference>
<reference evidence="5 6" key="1">
    <citation type="submission" date="2017-02" db="EMBL/GenBank/DDBJ databases">
        <title>Prevalence of linear plasmids in Cutibacterium acnes isolates obtained from cancerous prostatic tissue.</title>
        <authorList>
            <person name="Davidsson S."/>
            <person name="Bruggemann H."/>
        </authorList>
    </citation>
    <scope>NUCLEOTIDE SEQUENCE [LARGE SCALE GENOMIC DNA]</scope>
    <source>
        <strain evidence="5 6">11-78</strain>
    </source>
</reference>
<dbReference type="Gene3D" id="3.20.20.80">
    <property type="entry name" value="Glycosidases"/>
    <property type="match status" value="1"/>
</dbReference>
<dbReference type="GO" id="GO:0004553">
    <property type="term" value="F:hydrolase activity, hydrolyzing O-glycosyl compounds"/>
    <property type="evidence" value="ECO:0007669"/>
    <property type="project" value="InterPro"/>
</dbReference>
<dbReference type="InterPro" id="IPR013780">
    <property type="entry name" value="Glyco_hydro_b"/>
</dbReference>
<dbReference type="Gene3D" id="2.60.40.1180">
    <property type="entry name" value="Golgi alpha-mannosidase II"/>
    <property type="match status" value="1"/>
</dbReference>
<evidence type="ECO:0000313" key="6">
    <source>
        <dbReference type="Proteomes" id="UP000226191"/>
    </source>
</evidence>
<dbReference type="InterPro" id="IPR017853">
    <property type="entry name" value="GH"/>
</dbReference>
<dbReference type="EMBL" id="MVCE01000003">
    <property type="protein sequence ID" value="PGF33832.1"/>
    <property type="molecule type" value="Genomic_DNA"/>
</dbReference>
<comment type="caution">
    <text evidence="5">The sequence shown here is derived from an EMBL/GenBank/DDBJ whole genome shotgun (WGS) entry which is preliminary data.</text>
</comment>
<dbReference type="InterPro" id="IPR041036">
    <property type="entry name" value="GH5_C"/>
</dbReference>
<dbReference type="SUPFAM" id="SSF51445">
    <property type="entry name" value="(Trans)glycosidases"/>
    <property type="match status" value="1"/>
</dbReference>
<dbReference type="GO" id="GO:0000272">
    <property type="term" value="P:polysaccharide catabolic process"/>
    <property type="evidence" value="ECO:0007669"/>
    <property type="project" value="InterPro"/>
</dbReference>
<keyword evidence="3 4" id="KW-0326">Glycosidase</keyword>
<dbReference type="GO" id="GO:1901136">
    <property type="term" value="P:carbohydrate derivative catabolic process"/>
    <property type="evidence" value="ECO:0007669"/>
    <property type="project" value="UniProtKB-ARBA"/>
</dbReference>
<evidence type="ECO:0000256" key="1">
    <source>
        <dbReference type="ARBA" id="ARBA00005641"/>
    </source>
</evidence>
<evidence type="ECO:0000256" key="4">
    <source>
        <dbReference type="RuleBase" id="RU361153"/>
    </source>
</evidence>
<dbReference type="GeneID" id="92858033"/>